<feature type="compositionally biased region" description="Basic and acidic residues" evidence="1">
    <location>
        <begin position="1"/>
        <end position="13"/>
    </location>
</feature>
<evidence type="ECO:0000313" key="3">
    <source>
        <dbReference type="Proteomes" id="UP000008022"/>
    </source>
</evidence>
<dbReference type="EnsemblPlants" id="ORUFI03G26480.1">
    <property type="protein sequence ID" value="ORUFI03G26480.1"/>
    <property type="gene ID" value="ORUFI03G26480"/>
</dbReference>
<dbReference type="AlphaFoldDB" id="A0A0E0NY30"/>
<keyword evidence="3" id="KW-1185">Reference proteome</keyword>
<feature type="region of interest" description="Disordered" evidence="1">
    <location>
        <begin position="1"/>
        <end position="21"/>
    </location>
</feature>
<evidence type="ECO:0000313" key="2">
    <source>
        <dbReference type="EnsemblPlants" id="ORUFI03G26480.1"/>
    </source>
</evidence>
<dbReference type="Proteomes" id="UP000008022">
    <property type="component" value="Unassembled WGS sequence"/>
</dbReference>
<reference evidence="2" key="2">
    <citation type="submission" date="2015-06" db="UniProtKB">
        <authorList>
            <consortium name="EnsemblPlants"/>
        </authorList>
    </citation>
    <scope>IDENTIFICATION</scope>
</reference>
<feature type="compositionally biased region" description="Basic residues" evidence="1">
    <location>
        <begin position="68"/>
        <end position="84"/>
    </location>
</feature>
<name>A0A0E0NY30_ORYRU</name>
<feature type="region of interest" description="Disordered" evidence="1">
    <location>
        <begin position="63"/>
        <end position="84"/>
    </location>
</feature>
<organism evidence="2 3">
    <name type="scientific">Oryza rufipogon</name>
    <name type="common">Brownbeard rice</name>
    <name type="synonym">Asian wild rice</name>
    <dbReference type="NCBI Taxonomy" id="4529"/>
    <lineage>
        <taxon>Eukaryota</taxon>
        <taxon>Viridiplantae</taxon>
        <taxon>Streptophyta</taxon>
        <taxon>Embryophyta</taxon>
        <taxon>Tracheophyta</taxon>
        <taxon>Spermatophyta</taxon>
        <taxon>Magnoliopsida</taxon>
        <taxon>Liliopsida</taxon>
        <taxon>Poales</taxon>
        <taxon>Poaceae</taxon>
        <taxon>BOP clade</taxon>
        <taxon>Oryzoideae</taxon>
        <taxon>Oryzeae</taxon>
        <taxon>Oryzinae</taxon>
        <taxon>Oryza</taxon>
    </lineage>
</organism>
<dbReference type="HOGENOM" id="CLU_2531429_0_0_1"/>
<sequence>MLHHLETGRRSTPDADTTLDQRLTNRKRLAVAAHCMPAGRRACILARAALCCIIKRGVKKNDKDFGKALKKSGPHKKEHKKYRV</sequence>
<reference evidence="3" key="1">
    <citation type="submission" date="2013-06" db="EMBL/GenBank/DDBJ databases">
        <authorList>
            <person name="Zhao Q."/>
        </authorList>
    </citation>
    <scope>NUCLEOTIDE SEQUENCE</scope>
    <source>
        <strain evidence="3">cv. W1943</strain>
    </source>
</reference>
<accession>A0A0E0NY30</accession>
<proteinExistence type="predicted"/>
<protein>
    <submittedName>
        <fullName evidence="2">Uncharacterized protein</fullName>
    </submittedName>
</protein>
<evidence type="ECO:0000256" key="1">
    <source>
        <dbReference type="SAM" id="MobiDB-lite"/>
    </source>
</evidence>
<dbReference type="Gramene" id="ORUFI03G26480.1">
    <property type="protein sequence ID" value="ORUFI03G26480.1"/>
    <property type="gene ID" value="ORUFI03G26480"/>
</dbReference>